<reference evidence="2" key="1">
    <citation type="submission" date="2016-11" db="UniProtKB">
        <authorList>
            <consortium name="WormBaseParasite"/>
        </authorList>
    </citation>
    <scope>IDENTIFICATION</scope>
</reference>
<sequence>MVAEILVIFLKFLYYFHNMQNAVQSSKYFPSLSMTFCHLSGEFRIPSRKNDIRLESSCGTHFPSSRIFPISCNRLETVSLSTPNCCASSFRVFDGFSFNNASKAPVFDVSGVPKRCRSLTSKSPALKLRNQYLQVLWQRTPSPSTGNIDLHASAVFFPCRNS</sequence>
<dbReference type="Proteomes" id="UP000095283">
    <property type="component" value="Unplaced"/>
</dbReference>
<evidence type="ECO:0000313" key="1">
    <source>
        <dbReference type="Proteomes" id="UP000095283"/>
    </source>
</evidence>
<name>A0A1I7WHB0_HETBA</name>
<dbReference type="AlphaFoldDB" id="A0A1I7WHB0"/>
<protein>
    <submittedName>
        <fullName evidence="2">Secreted protein</fullName>
    </submittedName>
</protein>
<evidence type="ECO:0000313" key="2">
    <source>
        <dbReference type="WBParaSite" id="Hba_04382"/>
    </source>
</evidence>
<proteinExistence type="predicted"/>
<dbReference type="WBParaSite" id="Hba_04382">
    <property type="protein sequence ID" value="Hba_04382"/>
    <property type="gene ID" value="Hba_04382"/>
</dbReference>
<keyword evidence="1" id="KW-1185">Reference proteome</keyword>
<accession>A0A1I7WHB0</accession>
<organism evidence="1 2">
    <name type="scientific">Heterorhabditis bacteriophora</name>
    <name type="common">Entomopathogenic nematode worm</name>
    <dbReference type="NCBI Taxonomy" id="37862"/>
    <lineage>
        <taxon>Eukaryota</taxon>
        <taxon>Metazoa</taxon>
        <taxon>Ecdysozoa</taxon>
        <taxon>Nematoda</taxon>
        <taxon>Chromadorea</taxon>
        <taxon>Rhabditida</taxon>
        <taxon>Rhabditina</taxon>
        <taxon>Rhabditomorpha</taxon>
        <taxon>Strongyloidea</taxon>
        <taxon>Heterorhabditidae</taxon>
        <taxon>Heterorhabditis</taxon>
    </lineage>
</organism>